<dbReference type="PANTHER" id="PTHR43664:SF1">
    <property type="entry name" value="BETA-METHYLMALYL-COA DEHYDRATASE"/>
    <property type="match status" value="1"/>
</dbReference>
<dbReference type="InterPro" id="IPR002539">
    <property type="entry name" value="MaoC-like_dom"/>
</dbReference>
<dbReference type="KEGG" id="axe:P40_18635"/>
<dbReference type="Gene3D" id="3.10.129.10">
    <property type="entry name" value="Hotdog Thioesterase"/>
    <property type="match status" value="1"/>
</dbReference>
<protein>
    <submittedName>
        <fullName evidence="2">MaoC family dehydratase N-terminal domain-containing protein</fullName>
    </submittedName>
</protein>
<dbReference type="Proteomes" id="UP001107961">
    <property type="component" value="Unassembled WGS sequence"/>
</dbReference>
<dbReference type="EMBL" id="JAJVKT010000030">
    <property type="protein sequence ID" value="MCE7510813.1"/>
    <property type="molecule type" value="Genomic_DNA"/>
</dbReference>
<dbReference type="PANTHER" id="PTHR43664">
    <property type="entry name" value="MONOAMINE OXIDASE-RELATED"/>
    <property type="match status" value="1"/>
</dbReference>
<evidence type="ECO:0000313" key="3">
    <source>
        <dbReference type="Proteomes" id="UP001107961"/>
    </source>
</evidence>
<dbReference type="SUPFAM" id="SSF54637">
    <property type="entry name" value="Thioesterase/thiol ester dehydrase-isomerase"/>
    <property type="match status" value="1"/>
</dbReference>
<feature type="domain" description="MaoC-like" evidence="1">
    <location>
        <begin position="13"/>
        <end position="118"/>
    </location>
</feature>
<gene>
    <name evidence="2" type="ORF">LZG35_19415</name>
</gene>
<organism evidence="2 3">
    <name type="scientific">Alloalcanivorax xenomutans</name>
    <dbReference type="NCBI Taxonomy" id="1094342"/>
    <lineage>
        <taxon>Bacteria</taxon>
        <taxon>Pseudomonadati</taxon>
        <taxon>Pseudomonadota</taxon>
        <taxon>Gammaproteobacteria</taxon>
        <taxon>Oceanospirillales</taxon>
        <taxon>Alcanivoracaceae</taxon>
        <taxon>Alloalcanivorax</taxon>
    </lineage>
</organism>
<name>A0A9Q3W805_9GAMM</name>
<dbReference type="Pfam" id="PF01575">
    <property type="entry name" value="MaoC_dehydratas"/>
    <property type="match status" value="1"/>
</dbReference>
<comment type="caution">
    <text evidence="2">The sequence shown here is derived from an EMBL/GenBank/DDBJ whole genome shotgun (WGS) entry which is preliminary data.</text>
</comment>
<dbReference type="InterPro" id="IPR052342">
    <property type="entry name" value="MCH/BMMD"/>
</dbReference>
<keyword evidence="3" id="KW-1185">Reference proteome</keyword>
<evidence type="ECO:0000259" key="1">
    <source>
        <dbReference type="Pfam" id="PF01575"/>
    </source>
</evidence>
<accession>A0A9Q3W805</accession>
<dbReference type="RefSeq" id="WP_080531566.1">
    <property type="nucleotide sequence ID" value="NZ_CP012331.1"/>
</dbReference>
<proteinExistence type="predicted"/>
<dbReference type="AlphaFoldDB" id="A0A9Q3W805"/>
<dbReference type="InterPro" id="IPR029069">
    <property type="entry name" value="HotDog_dom_sf"/>
</dbReference>
<reference evidence="2" key="1">
    <citation type="submission" date="2022-01" db="EMBL/GenBank/DDBJ databases">
        <authorList>
            <person name="Karlyshev A.V."/>
            <person name="Jaspars M."/>
        </authorList>
    </citation>
    <scope>NUCLEOTIDE SEQUENCE</scope>
    <source>
        <strain evidence="2">AGSA3-2</strain>
    </source>
</reference>
<sequence>MNSLFYEDIEEGAVYRSAGRTATEADLTMFCMLSGDWNPIHCNREYATATPFGERIVPGLFGLSLITGAMTQWGIFEESALAMLNVRDWTFRHPILVGDTITVEMRLESKRLTSKKNAGIVIRKFSLISQQDKVLQDGYCDLMIRVHNEP</sequence>
<evidence type="ECO:0000313" key="2">
    <source>
        <dbReference type="EMBL" id="MCE7510813.1"/>
    </source>
</evidence>